<comment type="caution">
    <text evidence="1">The sequence shown here is derived from an EMBL/GenBank/DDBJ whole genome shotgun (WGS) entry which is preliminary data.</text>
</comment>
<gene>
    <name evidence="1" type="ORF">LCGC14_0995250</name>
</gene>
<accession>A0A0F9NR14</accession>
<sequence>MTHLSLTTPYWLDCLCKSCKEVRRNEGITICDCGFLLIDASNKQVGELTECPRCKKLYSKGSE</sequence>
<organism evidence="1">
    <name type="scientific">marine sediment metagenome</name>
    <dbReference type="NCBI Taxonomy" id="412755"/>
    <lineage>
        <taxon>unclassified sequences</taxon>
        <taxon>metagenomes</taxon>
        <taxon>ecological metagenomes</taxon>
    </lineage>
</organism>
<protein>
    <submittedName>
        <fullName evidence="1">Uncharacterized protein</fullName>
    </submittedName>
</protein>
<dbReference type="EMBL" id="LAZR01003807">
    <property type="protein sequence ID" value="KKN14522.1"/>
    <property type="molecule type" value="Genomic_DNA"/>
</dbReference>
<name>A0A0F9NR14_9ZZZZ</name>
<evidence type="ECO:0000313" key="1">
    <source>
        <dbReference type="EMBL" id="KKN14522.1"/>
    </source>
</evidence>
<proteinExistence type="predicted"/>
<dbReference type="AlphaFoldDB" id="A0A0F9NR14"/>
<reference evidence="1" key="1">
    <citation type="journal article" date="2015" name="Nature">
        <title>Complex archaea that bridge the gap between prokaryotes and eukaryotes.</title>
        <authorList>
            <person name="Spang A."/>
            <person name="Saw J.H."/>
            <person name="Jorgensen S.L."/>
            <person name="Zaremba-Niedzwiedzka K."/>
            <person name="Martijn J."/>
            <person name="Lind A.E."/>
            <person name="van Eijk R."/>
            <person name="Schleper C."/>
            <person name="Guy L."/>
            <person name="Ettema T.J."/>
        </authorList>
    </citation>
    <scope>NUCLEOTIDE SEQUENCE</scope>
</reference>